<dbReference type="PANTHER" id="PTHR43479:SF11">
    <property type="entry name" value="ACREF_ENVCD OPERON REPRESSOR-RELATED"/>
    <property type="match status" value="1"/>
</dbReference>
<sequence>MPVDMKETIAQAAKTLLMEKGVKKLTVKDIVGECQITRQAFYYHFEDIPALFRWMFERDTERTMLEAKALGNGEARLRYLFVMALNALPYVKKGMVSSYRDELEQFLVKYVERLFEQACDEEGLYQNCTRFEVRLILRYHSQAIIGILRNWTDADTKNLDLIVHTVFRLMTEGIAPRDAC</sequence>
<comment type="caution">
    <text evidence="4">The sequence shown here is derived from an EMBL/GenBank/DDBJ whole genome shotgun (WGS) entry which is preliminary data.</text>
</comment>
<accession>A0A9D1LTL4</accession>
<gene>
    <name evidence="4" type="ORF">IAC59_10445</name>
</gene>
<reference evidence="4" key="2">
    <citation type="journal article" date="2021" name="PeerJ">
        <title>Extensive microbial diversity within the chicken gut microbiome revealed by metagenomics and culture.</title>
        <authorList>
            <person name="Gilroy R."/>
            <person name="Ravi A."/>
            <person name="Getino M."/>
            <person name="Pursley I."/>
            <person name="Horton D.L."/>
            <person name="Alikhan N.F."/>
            <person name="Baker D."/>
            <person name="Gharbi K."/>
            <person name="Hall N."/>
            <person name="Watson M."/>
            <person name="Adriaenssens E.M."/>
            <person name="Foster-Nyarko E."/>
            <person name="Jarju S."/>
            <person name="Secka A."/>
            <person name="Antonio M."/>
            <person name="Oren A."/>
            <person name="Chaudhuri R.R."/>
            <person name="La Ragione R."/>
            <person name="Hildebrand F."/>
            <person name="Pallen M.J."/>
        </authorList>
    </citation>
    <scope>NUCLEOTIDE SEQUENCE</scope>
    <source>
        <strain evidence="4">ChiSxjej2B14-8506</strain>
    </source>
</reference>
<dbReference type="PROSITE" id="PS50977">
    <property type="entry name" value="HTH_TETR_2"/>
    <property type="match status" value="1"/>
</dbReference>
<name>A0A9D1LTL4_9FIRM</name>
<evidence type="ECO:0000313" key="5">
    <source>
        <dbReference type="Proteomes" id="UP000824123"/>
    </source>
</evidence>
<evidence type="ECO:0000256" key="1">
    <source>
        <dbReference type="ARBA" id="ARBA00023125"/>
    </source>
</evidence>
<evidence type="ECO:0000259" key="3">
    <source>
        <dbReference type="PROSITE" id="PS50977"/>
    </source>
</evidence>
<feature type="domain" description="HTH tetR-type" evidence="3">
    <location>
        <begin position="3"/>
        <end position="63"/>
    </location>
</feature>
<dbReference type="InterPro" id="IPR009057">
    <property type="entry name" value="Homeodomain-like_sf"/>
</dbReference>
<reference evidence="4" key="1">
    <citation type="submission" date="2020-10" db="EMBL/GenBank/DDBJ databases">
        <authorList>
            <person name="Gilroy R."/>
        </authorList>
    </citation>
    <scope>NUCLEOTIDE SEQUENCE</scope>
    <source>
        <strain evidence="4">ChiSxjej2B14-8506</strain>
    </source>
</reference>
<dbReference type="PANTHER" id="PTHR43479">
    <property type="entry name" value="ACREF/ENVCD OPERON REPRESSOR-RELATED"/>
    <property type="match status" value="1"/>
</dbReference>
<dbReference type="Pfam" id="PF00440">
    <property type="entry name" value="TetR_N"/>
    <property type="match status" value="1"/>
</dbReference>
<dbReference type="Proteomes" id="UP000824123">
    <property type="component" value="Unassembled WGS sequence"/>
</dbReference>
<dbReference type="SUPFAM" id="SSF46689">
    <property type="entry name" value="Homeodomain-like"/>
    <property type="match status" value="1"/>
</dbReference>
<proteinExistence type="predicted"/>
<feature type="DNA-binding region" description="H-T-H motif" evidence="2">
    <location>
        <begin position="26"/>
        <end position="45"/>
    </location>
</feature>
<dbReference type="GO" id="GO:0003677">
    <property type="term" value="F:DNA binding"/>
    <property type="evidence" value="ECO:0007669"/>
    <property type="project" value="UniProtKB-UniRule"/>
</dbReference>
<dbReference type="Gene3D" id="1.10.357.10">
    <property type="entry name" value="Tetracycline Repressor, domain 2"/>
    <property type="match status" value="1"/>
</dbReference>
<dbReference type="EMBL" id="DVNK01000063">
    <property type="protein sequence ID" value="HIU47657.1"/>
    <property type="molecule type" value="Genomic_DNA"/>
</dbReference>
<evidence type="ECO:0000256" key="2">
    <source>
        <dbReference type="PROSITE-ProRule" id="PRU00335"/>
    </source>
</evidence>
<protein>
    <submittedName>
        <fullName evidence="4">TetR family transcriptional regulator</fullName>
    </submittedName>
</protein>
<dbReference type="InterPro" id="IPR050624">
    <property type="entry name" value="HTH-type_Tx_Regulator"/>
</dbReference>
<keyword evidence="1 2" id="KW-0238">DNA-binding</keyword>
<evidence type="ECO:0000313" key="4">
    <source>
        <dbReference type="EMBL" id="HIU47657.1"/>
    </source>
</evidence>
<organism evidence="4 5">
    <name type="scientific">Candidatus Fimadaptatus faecigallinarum</name>
    <dbReference type="NCBI Taxonomy" id="2840814"/>
    <lineage>
        <taxon>Bacteria</taxon>
        <taxon>Bacillati</taxon>
        <taxon>Bacillota</taxon>
        <taxon>Clostridia</taxon>
        <taxon>Eubacteriales</taxon>
        <taxon>Candidatus Fimadaptatus</taxon>
    </lineage>
</organism>
<dbReference type="InterPro" id="IPR001647">
    <property type="entry name" value="HTH_TetR"/>
</dbReference>
<dbReference type="AlphaFoldDB" id="A0A9D1LTL4"/>